<keyword evidence="4" id="KW-1185">Reference proteome</keyword>
<dbReference type="PATRIC" id="fig|445710.3.peg.1772"/>
<dbReference type="PANTHER" id="PTHR43283:SF11">
    <property type="entry name" value="BETA-LACTAMASE-RELATED DOMAIN-CONTAINING PROTEIN"/>
    <property type="match status" value="1"/>
</dbReference>
<reference evidence="3 4" key="1">
    <citation type="submission" date="2016-02" db="EMBL/GenBank/DDBJ databases">
        <title>Complete genome sequencing and analysis of ATSB10, Dyella thiooxydans isolated from rhizosphere soil of sunflower (Helianthus annuus L.).</title>
        <authorList>
            <person name="Lee Y."/>
            <person name="Hwangbo K."/>
            <person name="Chung H."/>
            <person name="Yoo J."/>
            <person name="Kim K.Y."/>
            <person name="Sa T.M."/>
            <person name="Um Y."/>
            <person name="Madhaiyan M."/>
        </authorList>
    </citation>
    <scope>NUCLEOTIDE SEQUENCE [LARGE SCALE GENOMIC DNA]</scope>
    <source>
        <strain evidence="3 4">ATSB10</strain>
    </source>
</reference>
<dbReference type="InterPro" id="IPR012338">
    <property type="entry name" value="Beta-lactam/transpept-like"/>
</dbReference>
<evidence type="ECO:0000313" key="4">
    <source>
        <dbReference type="Proteomes" id="UP000077255"/>
    </source>
</evidence>
<dbReference type="Pfam" id="PF00144">
    <property type="entry name" value="Beta-lactamase"/>
    <property type="match status" value="1"/>
</dbReference>
<dbReference type="STRING" id="445710.ATSB10_17760"/>
<feature type="domain" description="Beta-lactamase-related" evidence="2">
    <location>
        <begin position="48"/>
        <end position="289"/>
    </location>
</feature>
<evidence type="ECO:0000313" key="3">
    <source>
        <dbReference type="EMBL" id="AND69230.1"/>
    </source>
</evidence>
<dbReference type="OrthoDB" id="9799367at2"/>
<proteinExistence type="predicted"/>
<organism evidence="3 4">
    <name type="scientific">Dyella thiooxydans</name>
    <dbReference type="NCBI Taxonomy" id="445710"/>
    <lineage>
        <taxon>Bacteria</taxon>
        <taxon>Pseudomonadati</taxon>
        <taxon>Pseudomonadota</taxon>
        <taxon>Gammaproteobacteria</taxon>
        <taxon>Lysobacterales</taxon>
        <taxon>Rhodanobacteraceae</taxon>
        <taxon>Dyella</taxon>
    </lineage>
</organism>
<dbReference type="InterPro" id="IPR001466">
    <property type="entry name" value="Beta-lactam-related"/>
</dbReference>
<evidence type="ECO:0000259" key="2">
    <source>
        <dbReference type="Pfam" id="PF00144"/>
    </source>
</evidence>
<dbReference type="Proteomes" id="UP000077255">
    <property type="component" value="Chromosome"/>
</dbReference>
<dbReference type="Gene3D" id="3.40.710.10">
    <property type="entry name" value="DD-peptidase/beta-lactamase superfamily"/>
    <property type="match status" value="1"/>
</dbReference>
<accession>A0A160N0N9</accession>
<evidence type="ECO:0000256" key="1">
    <source>
        <dbReference type="ARBA" id="ARBA00022801"/>
    </source>
</evidence>
<dbReference type="SUPFAM" id="SSF56601">
    <property type="entry name" value="beta-lactamase/transpeptidase-like"/>
    <property type="match status" value="1"/>
</dbReference>
<dbReference type="PANTHER" id="PTHR43283">
    <property type="entry name" value="BETA-LACTAMASE-RELATED"/>
    <property type="match status" value="1"/>
</dbReference>
<dbReference type="RefSeq" id="WP_063672137.1">
    <property type="nucleotide sequence ID" value="NZ_CP014841.1"/>
</dbReference>
<dbReference type="KEGG" id="dtx:ATSB10_17760"/>
<dbReference type="GO" id="GO:0016787">
    <property type="term" value="F:hydrolase activity"/>
    <property type="evidence" value="ECO:0007669"/>
    <property type="project" value="UniProtKB-KW"/>
</dbReference>
<protein>
    <recommendedName>
        <fullName evidence="2">Beta-lactamase-related domain-containing protein</fullName>
    </recommendedName>
</protein>
<dbReference type="EMBL" id="CP014841">
    <property type="protein sequence ID" value="AND69230.1"/>
    <property type="molecule type" value="Genomic_DNA"/>
</dbReference>
<name>A0A160N0N9_9GAMM</name>
<dbReference type="InterPro" id="IPR050789">
    <property type="entry name" value="Diverse_Enzym_Activities"/>
</dbReference>
<sequence>MKRPVKPIIRVLRIVMPLVALVCAITLPPWPGIKAWLAPLPPTVQQQVDDAVADGLDGVIVYVDRAGQPPCFYAAGWKDFAHRVPADPHALFKIASISKLYIAAATAKLVSQHVLSLDDTVAQRLPELAAHIANADRITLRMLLQHRSGIPNFVDAKGFDWGNQQGDRHAPLKLVLDQPADFAPDAKREYSNTNYLLIGAILDRVLGYPHQRYIEQQILQPLGLTHTFTSMHQVNLDELASGRHYHVDADMKALDFETPGGSMIATAQDVGVFLRALNDGTLLGKDAQAIYAATYDFGHKGWLPGYQSIARYHKDIDTVVVMFASTTGGDVELLVNVVYGRVVRIVRAQTPTGDREPD</sequence>
<gene>
    <name evidence="3" type="ORF">ATSB10_17760</name>
</gene>
<keyword evidence="1" id="KW-0378">Hydrolase</keyword>
<dbReference type="AlphaFoldDB" id="A0A160N0N9"/>